<evidence type="ECO:0000256" key="4">
    <source>
        <dbReference type="SAM" id="MobiDB-lite"/>
    </source>
</evidence>
<dbReference type="PANTHER" id="PTHR13375">
    <property type="entry name" value="FMS INTERACTING PROTEIN"/>
    <property type="match status" value="1"/>
</dbReference>
<accession>A0ABD3V9C5</accession>
<comment type="subcellular location">
    <subcellularLocation>
        <location evidence="1">Nucleus</location>
    </subcellularLocation>
</comment>
<dbReference type="AlphaFoldDB" id="A0ABD3V9C5"/>
<dbReference type="Proteomes" id="UP001634394">
    <property type="component" value="Unassembled WGS sequence"/>
</dbReference>
<evidence type="ECO:0000256" key="2">
    <source>
        <dbReference type="ARBA" id="ARBA00008044"/>
    </source>
</evidence>
<dbReference type="InterPro" id="IPR019163">
    <property type="entry name" value="THO_Thoc5"/>
</dbReference>
<dbReference type="GO" id="GO:0005634">
    <property type="term" value="C:nucleus"/>
    <property type="evidence" value="ECO:0007669"/>
    <property type="project" value="UniProtKB-SubCell"/>
</dbReference>
<reference evidence="5 6" key="1">
    <citation type="submission" date="2024-11" db="EMBL/GenBank/DDBJ databases">
        <title>Chromosome-level genome assembly of the freshwater bivalve Anodonta woodiana.</title>
        <authorList>
            <person name="Chen X."/>
        </authorList>
    </citation>
    <scope>NUCLEOTIDE SEQUENCE [LARGE SCALE GENOMIC DNA]</scope>
    <source>
        <strain evidence="5">MN2024</strain>
        <tissue evidence="5">Gills</tissue>
    </source>
</reference>
<protein>
    <recommendedName>
        <fullName evidence="7">THO complex subunit 5 homolog</fullName>
    </recommendedName>
</protein>
<sequence length="699" mass="80092">MASKDIPLDKEKKRKRTLKAEGIPNGSGDGKLVETKRIKPEPVLKQESDVSLFYAEEEEVDERDPEKDVEHFKAACSNIKHAILEIRELKENKASHTMDDIEKKRVEATLQFIALKKLNRLAHIRCKKVRDSTNEAKLRIDKYHLQLQNLLYEVMHLEKEITKCLEFKSKDEEIELVSLDQFYLKAPAEISKPEVTQHDQHQQTLARLDWELEQRKQLASRLKVSQESKAKVEEDIRMKQEYLENLQPKLNTILQATKPVQDYLGMPFDEIREQHQTAGYLPLPLFVLYKQSTAYREACDNLLTVTIDGDLDAAKLVDLSVPLLDEDSESDQEEQEKKASKRRRKTVDSKLSDKKHRLLKKHPLSVIIQVGCEDGSALHLTFSYLMYLHIVTVSIKVKQSSEMGNSSVSGGDLLSEDSLLDELYPGDHGDTTPNPTNQYQLARNGLKDFSHYIPQVGQPYRWAQWICGLQYLGEGAPQKPQEIISCGSLQGTIRKIRQRFRARSSLLQQLSALERHSVAVSGEYQSLFPVKLQSLVVSWQRSTFEDFVAAPHTRSIVEAGLAKDNDMFFIAVIERGTAKLTARIAVAPDYPNVAPVFSVLVQWQSERCSANDSHIKNLEEELNVHYDELVQEKSCDYLLTNQMQRLIMCFDVYLETGENSAKEGPSEFSREKVFSRTTRGRQRAKPYKYCAELGIFTHR</sequence>
<proteinExistence type="inferred from homology"/>
<feature type="region of interest" description="Disordered" evidence="4">
    <location>
        <begin position="1"/>
        <end position="37"/>
    </location>
</feature>
<evidence type="ECO:0000313" key="5">
    <source>
        <dbReference type="EMBL" id="KAL3858186.1"/>
    </source>
</evidence>
<evidence type="ECO:0000256" key="3">
    <source>
        <dbReference type="ARBA" id="ARBA00023242"/>
    </source>
</evidence>
<gene>
    <name evidence="5" type="ORF">ACJMK2_012790</name>
</gene>
<comment type="caution">
    <text evidence="5">The sequence shown here is derived from an EMBL/GenBank/DDBJ whole genome shotgun (WGS) entry which is preliminary data.</text>
</comment>
<name>A0ABD3V9C5_SINWO</name>
<dbReference type="EMBL" id="JBJQND010000013">
    <property type="protein sequence ID" value="KAL3858186.1"/>
    <property type="molecule type" value="Genomic_DNA"/>
</dbReference>
<dbReference type="Pfam" id="PF09766">
    <property type="entry name" value="FmiP_Thoc5"/>
    <property type="match status" value="1"/>
</dbReference>
<keyword evidence="3" id="KW-0539">Nucleus</keyword>
<keyword evidence="6" id="KW-1185">Reference proteome</keyword>
<evidence type="ECO:0008006" key="7">
    <source>
        <dbReference type="Google" id="ProtNLM"/>
    </source>
</evidence>
<feature type="compositionally biased region" description="Basic and acidic residues" evidence="4">
    <location>
        <begin position="1"/>
        <end position="11"/>
    </location>
</feature>
<dbReference type="PANTHER" id="PTHR13375:SF3">
    <property type="entry name" value="THO COMPLEX SUBUNIT 5 HOMOLOG"/>
    <property type="match status" value="1"/>
</dbReference>
<comment type="similarity">
    <text evidence="2">Belongs to the THOC5 family.</text>
</comment>
<feature type="region of interest" description="Disordered" evidence="4">
    <location>
        <begin position="326"/>
        <end position="353"/>
    </location>
</feature>
<organism evidence="5 6">
    <name type="scientific">Sinanodonta woodiana</name>
    <name type="common">Chinese pond mussel</name>
    <name type="synonym">Anodonta woodiana</name>
    <dbReference type="NCBI Taxonomy" id="1069815"/>
    <lineage>
        <taxon>Eukaryota</taxon>
        <taxon>Metazoa</taxon>
        <taxon>Spiralia</taxon>
        <taxon>Lophotrochozoa</taxon>
        <taxon>Mollusca</taxon>
        <taxon>Bivalvia</taxon>
        <taxon>Autobranchia</taxon>
        <taxon>Heteroconchia</taxon>
        <taxon>Palaeoheterodonta</taxon>
        <taxon>Unionida</taxon>
        <taxon>Unionoidea</taxon>
        <taxon>Unionidae</taxon>
        <taxon>Unioninae</taxon>
        <taxon>Sinanodonta</taxon>
    </lineage>
</organism>
<evidence type="ECO:0000313" key="6">
    <source>
        <dbReference type="Proteomes" id="UP001634394"/>
    </source>
</evidence>
<evidence type="ECO:0000256" key="1">
    <source>
        <dbReference type="ARBA" id="ARBA00004123"/>
    </source>
</evidence>